<gene>
    <name evidence="1" type="ORF">C9I99_25510</name>
</gene>
<dbReference type="Proteomes" id="UP000241222">
    <property type="component" value="Unassembled WGS sequence"/>
</dbReference>
<evidence type="ECO:0000313" key="1">
    <source>
        <dbReference type="EMBL" id="PSU29085.1"/>
    </source>
</evidence>
<dbReference type="OrthoDB" id="5767693at2"/>
<dbReference type="AlphaFoldDB" id="A0A2T3IL62"/>
<accession>A0A2T3IL62</accession>
<proteinExistence type="predicted"/>
<comment type="caution">
    <text evidence="1">The sequence shown here is derived from an EMBL/GenBank/DDBJ whole genome shotgun (WGS) entry which is preliminary data.</text>
</comment>
<sequence>MMKFNLIKSQTKKNKATYHSTIIIDESGNTTNDIYSQDSYLIISYTSKGIKEDIHNQIELPFESLRWIKNIITNGYWKKPSEGGLPKNQHACKATLNSEVILISRSMNAGYSGKMGFNIMNKSRGSYIISSYPQKVQITDDAVKAHLLPVIDKLTEGID</sequence>
<evidence type="ECO:0000313" key="2">
    <source>
        <dbReference type="Proteomes" id="UP000241222"/>
    </source>
</evidence>
<protein>
    <submittedName>
        <fullName evidence="1">Uncharacterized protein</fullName>
    </submittedName>
</protein>
<organism evidence="1 2">
    <name type="scientific">Photobacterium lutimaris</name>
    <dbReference type="NCBI Taxonomy" id="388278"/>
    <lineage>
        <taxon>Bacteria</taxon>
        <taxon>Pseudomonadati</taxon>
        <taxon>Pseudomonadota</taxon>
        <taxon>Gammaproteobacteria</taxon>
        <taxon>Vibrionales</taxon>
        <taxon>Vibrionaceae</taxon>
        <taxon>Photobacterium</taxon>
    </lineage>
</organism>
<reference evidence="1 2" key="1">
    <citation type="submission" date="2018-03" db="EMBL/GenBank/DDBJ databases">
        <title>Whole genome sequencing of Histamine producing bacteria.</title>
        <authorList>
            <person name="Butler K."/>
        </authorList>
    </citation>
    <scope>NUCLEOTIDE SEQUENCE [LARGE SCALE GENOMIC DNA]</scope>
    <source>
        <strain evidence="1 2">JCM 13586</strain>
    </source>
</reference>
<name>A0A2T3IL62_9GAMM</name>
<keyword evidence="2" id="KW-1185">Reference proteome</keyword>
<dbReference type="RefSeq" id="WP_107351650.1">
    <property type="nucleotide sequence ID" value="NZ_PYMH01000021.1"/>
</dbReference>
<dbReference type="EMBL" id="PYMH01000021">
    <property type="protein sequence ID" value="PSU29085.1"/>
    <property type="molecule type" value="Genomic_DNA"/>
</dbReference>